<dbReference type="InterPro" id="IPR054542">
    <property type="entry name" value="Cys_met_metab_PP"/>
</dbReference>
<dbReference type="InterPro" id="IPR015424">
    <property type="entry name" value="PyrdxlP-dep_Trfase"/>
</dbReference>
<accession>A0A370GQQ4</accession>
<dbReference type="PANTHER" id="PTHR11808">
    <property type="entry name" value="TRANS-SULFURATION ENZYME FAMILY MEMBER"/>
    <property type="match status" value="1"/>
</dbReference>
<evidence type="ECO:0000256" key="9">
    <source>
        <dbReference type="ARBA" id="ARBA00048780"/>
    </source>
</evidence>
<comment type="caution">
    <text evidence="13">The sequence shown here is derived from an EMBL/GenBank/DDBJ whole genome shotgun (WGS) entry which is preliminary data.</text>
</comment>
<dbReference type="PROSITE" id="PS00868">
    <property type="entry name" value="CYS_MET_METAB_PP"/>
    <property type="match status" value="1"/>
</dbReference>
<dbReference type="FunFam" id="3.90.1150.10:FF:000033">
    <property type="entry name" value="Cystathionine gamma-synthase"/>
    <property type="match status" value="1"/>
</dbReference>
<dbReference type="NCBIfam" id="NF005263">
    <property type="entry name" value="PRK06767.1"/>
    <property type="match status" value="1"/>
</dbReference>
<evidence type="ECO:0000256" key="1">
    <source>
        <dbReference type="ARBA" id="ARBA00001933"/>
    </source>
</evidence>
<comment type="similarity">
    <text evidence="2">Belongs to the trans-sulfuration enzymes family. L-methionine gamma-lyase subfamily.</text>
</comment>
<dbReference type="InterPro" id="IPR015421">
    <property type="entry name" value="PyrdxlP-dep_Trfase_major"/>
</dbReference>
<comment type="cofactor">
    <cofactor evidence="1 12">
        <name>pyridoxal 5'-phosphate</name>
        <dbReference type="ChEBI" id="CHEBI:597326"/>
    </cofactor>
</comment>
<evidence type="ECO:0000313" key="13">
    <source>
        <dbReference type="EMBL" id="RDI44293.1"/>
    </source>
</evidence>
<evidence type="ECO:0000256" key="7">
    <source>
        <dbReference type="ARBA" id="ARBA00047175"/>
    </source>
</evidence>
<keyword evidence="14" id="KW-1185">Reference proteome</keyword>
<gene>
    <name evidence="13" type="ORF">DFR59_103364</name>
</gene>
<dbReference type="SUPFAM" id="SSF53383">
    <property type="entry name" value="PLP-dependent transferases"/>
    <property type="match status" value="1"/>
</dbReference>
<dbReference type="AlphaFoldDB" id="A0A370GQQ4"/>
<dbReference type="PIRSF" id="PIRSF001434">
    <property type="entry name" value="CGS"/>
    <property type="match status" value="1"/>
</dbReference>
<feature type="modified residue" description="N6-(pyridoxal phosphate)lysine" evidence="11">
    <location>
        <position position="208"/>
    </location>
</feature>
<evidence type="ECO:0000256" key="10">
    <source>
        <dbReference type="ARBA" id="ARBA00052699"/>
    </source>
</evidence>
<dbReference type="EMBL" id="QQAY01000003">
    <property type="protein sequence ID" value="RDI44293.1"/>
    <property type="molecule type" value="Genomic_DNA"/>
</dbReference>
<dbReference type="Pfam" id="PF01053">
    <property type="entry name" value="Cys_Met_Meta_PP"/>
    <property type="match status" value="1"/>
</dbReference>
<dbReference type="GO" id="GO:0047982">
    <property type="term" value="F:homocysteine desulfhydrase activity"/>
    <property type="evidence" value="ECO:0007669"/>
    <property type="project" value="UniProtKB-EC"/>
</dbReference>
<dbReference type="NCBIfam" id="TIGR01328">
    <property type="entry name" value="met_gam_lyase"/>
    <property type="match status" value="1"/>
</dbReference>
<name>A0A370GQQ4_9BACI</name>
<dbReference type="RefSeq" id="WP_425454702.1">
    <property type="nucleotide sequence ID" value="NZ_QQAY01000003.1"/>
</dbReference>
<dbReference type="EC" id="4.4.1.2" evidence="7"/>
<dbReference type="InterPro" id="IPR006237">
    <property type="entry name" value="L-Met_gamma_lys"/>
</dbReference>
<evidence type="ECO:0000256" key="6">
    <source>
        <dbReference type="ARBA" id="ARBA00023239"/>
    </source>
</evidence>
<dbReference type="EC" id="4.4.1.11" evidence="3"/>
<evidence type="ECO:0000256" key="5">
    <source>
        <dbReference type="ARBA" id="ARBA00022898"/>
    </source>
</evidence>
<keyword evidence="5 11" id="KW-0663">Pyridoxal phosphate</keyword>
<evidence type="ECO:0000256" key="12">
    <source>
        <dbReference type="RuleBase" id="RU362118"/>
    </source>
</evidence>
<protein>
    <recommendedName>
        <fullName evidence="4">L-methionine gamma-lyase</fullName>
        <ecNumber evidence="3">4.4.1.11</ecNumber>
        <ecNumber evidence="7">4.4.1.2</ecNumber>
    </recommendedName>
    <alternativeName>
        <fullName evidence="8">Homocysteine desulfhydrase</fullName>
    </alternativeName>
</protein>
<comment type="catalytic activity">
    <reaction evidence="9">
        <text>L-homocysteine + H2O = 2-oxobutanoate + hydrogen sulfide + NH4(+) + H(+)</text>
        <dbReference type="Rhea" id="RHEA:14501"/>
        <dbReference type="ChEBI" id="CHEBI:15377"/>
        <dbReference type="ChEBI" id="CHEBI:15378"/>
        <dbReference type="ChEBI" id="CHEBI:16763"/>
        <dbReference type="ChEBI" id="CHEBI:28938"/>
        <dbReference type="ChEBI" id="CHEBI:29919"/>
        <dbReference type="ChEBI" id="CHEBI:58199"/>
        <dbReference type="EC" id="4.4.1.2"/>
    </reaction>
    <physiologicalReaction direction="left-to-right" evidence="9">
        <dbReference type="Rhea" id="RHEA:14502"/>
    </physiologicalReaction>
</comment>
<sequence length="394" mass="43919">MKKETRFETEVIHSGYDSREYKGSLAPPIFQTSTYVFENARQGERRFCGEEEGYIYTRLGNPTVKMLEDRVAVMEKAEAALAFSSGMAAVSATLIALTKTGDHILCSQGVYGCTFGLLEMMEAKFNITHQFLEMSSREQVEQAIRPETACIYIETPINPTMQLIDLEMVASVAREKRIPVVVDNTFCSPYLQKPLELGCDIVIHSATKYLCGHGDVIAGLVAGKSEWIKEVSMTTQKDIGGVLSPFDAWLLLRGIKTLPVRLDRHCQSAEIIAEKLCAHPFVDEVYYPGLKTHQGYEIMKKQMKKGGGLISFTIKGTKEEAQDFLDRLNLIKIAVSLGDAETLIQHPATMTHAVVPKEAREEMGISDQLIRLSVGLEAWEDIWSDLEEALNGLK</sequence>
<evidence type="ECO:0000256" key="4">
    <source>
        <dbReference type="ARBA" id="ARBA00019040"/>
    </source>
</evidence>
<dbReference type="Proteomes" id="UP000255326">
    <property type="component" value="Unassembled WGS sequence"/>
</dbReference>
<proteinExistence type="inferred from homology"/>
<dbReference type="Gene3D" id="3.90.1150.10">
    <property type="entry name" value="Aspartate Aminotransferase, domain 1"/>
    <property type="match status" value="1"/>
</dbReference>
<dbReference type="FunFam" id="3.40.640.10:FF:000046">
    <property type="entry name" value="Cystathionine gamma-lyase"/>
    <property type="match status" value="1"/>
</dbReference>
<organism evidence="13 14">
    <name type="scientific">Falsibacillus pallidus</name>
    <dbReference type="NCBI Taxonomy" id="493781"/>
    <lineage>
        <taxon>Bacteria</taxon>
        <taxon>Bacillati</taxon>
        <taxon>Bacillota</taxon>
        <taxon>Bacilli</taxon>
        <taxon>Bacillales</taxon>
        <taxon>Bacillaceae</taxon>
        <taxon>Falsibacillus</taxon>
    </lineage>
</organism>
<dbReference type="InterPro" id="IPR015422">
    <property type="entry name" value="PyrdxlP-dep_Trfase_small"/>
</dbReference>
<evidence type="ECO:0000256" key="8">
    <source>
        <dbReference type="ARBA" id="ARBA00047199"/>
    </source>
</evidence>
<evidence type="ECO:0000256" key="11">
    <source>
        <dbReference type="PIRSR" id="PIRSR001434-2"/>
    </source>
</evidence>
<dbReference type="GO" id="GO:0018826">
    <property type="term" value="F:methionine gamma-lyase activity"/>
    <property type="evidence" value="ECO:0007669"/>
    <property type="project" value="UniProtKB-EC"/>
</dbReference>
<dbReference type="CDD" id="cd00614">
    <property type="entry name" value="CGS_like"/>
    <property type="match status" value="1"/>
</dbReference>
<evidence type="ECO:0000256" key="3">
    <source>
        <dbReference type="ARBA" id="ARBA00012222"/>
    </source>
</evidence>
<dbReference type="Gene3D" id="3.40.640.10">
    <property type="entry name" value="Type I PLP-dependent aspartate aminotransferase-like (Major domain)"/>
    <property type="match status" value="1"/>
</dbReference>
<keyword evidence="6 13" id="KW-0456">Lyase</keyword>
<dbReference type="GO" id="GO:0019346">
    <property type="term" value="P:transsulfuration"/>
    <property type="evidence" value="ECO:0007669"/>
    <property type="project" value="InterPro"/>
</dbReference>
<reference evidence="13 14" key="1">
    <citation type="submission" date="2018-07" db="EMBL/GenBank/DDBJ databases">
        <title>Genomic Encyclopedia of Type Strains, Phase IV (KMG-IV): sequencing the most valuable type-strain genomes for metagenomic binning, comparative biology and taxonomic classification.</title>
        <authorList>
            <person name="Goeker M."/>
        </authorList>
    </citation>
    <scope>NUCLEOTIDE SEQUENCE [LARGE SCALE GENOMIC DNA]</scope>
    <source>
        <strain evidence="13 14">DSM 25281</strain>
    </source>
</reference>
<evidence type="ECO:0000256" key="2">
    <source>
        <dbReference type="ARBA" id="ARBA00008667"/>
    </source>
</evidence>
<dbReference type="GO" id="GO:0030170">
    <property type="term" value="F:pyridoxal phosphate binding"/>
    <property type="evidence" value="ECO:0007669"/>
    <property type="project" value="InterPro"/>
</dbReference>
<dbReference type="PANTHER" id="PTHR11808:SF80">
    <property type="entry name" value="CYSTATHIONINE GAMMA-LYASE"/>
    <property type="match status" value="1"/>
</dbReference>
<comment type="catalytic activity">
    <reaction evidence="10">
        <text>L-methionine + H2O = methanethiol + 2-oxobutanoate + NH4(+)</text>
        <dbReference type="Rhea" id="RHEA:23800"/>
        <dbReference type="ChEBI" id="CHEBI:15377"/>
        <dbReference type="ChEBI" id="CHEBI:16007"/>
        <dbReference type="ChEBI" id="CHEBI:16763"/>
        <dbReference type="ChEBI" id="CHEBI:28938"/>
        <dbReference type="ChEBI" id="CHEBI:57844"/>
        <dbReference type="EC" id="4.4.1.11"/>
    </reaction>
    <physiologicalReaction direction="left-to-right" evidence="10">
        <dbReference type="Rhea" id="RHEA:23801"/>
    </physiologicalReaction>
</comment>
<dbReference type="InterPro" id="IPR000277">
    <property type="entry name" value="Cys/Met-Metab_PyrdxlP-dep_enz"/>
</dbReference>
<dbReference type="GO" id="GO:0005737">
    <property type="term" value="C:cytoplasm"/>
    <property type="evidence" value="ECO:0007669"/>
    <property type="project" value="TreeGrafter"/>
</dbReference>
<evidence type="ECO:0000313" key="14">
    <source>
        <dbReference type="Proteomes" id="UP000255326"/>
    </source>
</evidence>
<dbReference type="GO" id="GO:0009086">
    <property type="term" value="P:methionine biosynthetic process"/>
    <property type="evidence" value="ECO:0007669"/>
    <property type="project" value="UniProtKB-ARBA"/>
</dbReference>